<feature type="compositionally biased region" description="Basic and acidic residues" evidence="1">
    <location>
        <begin position="70"/>
        <end position="88"/>
    </location>
</feature>
<dbReference type="AlphaFoldDB" id="A0A292Q551"/>
<organism evidence="2 3">
    <name type="scientific">Tuber aestivum</name>
    <name type="common">summer truffle</name>
    <dbReference type="NCBI Taxonomy" id="59557"/>
    <lineage>
        <taxon>Eukaryota</taxon>
        <taxon>Fungi</taxon>
        <taxon>Dikarya</taxon>
        <taxon>Ascomycota</taxon>
        <taxon>Pezizomycotina</taxon>
        <taxon>Pezizomycetes</taxon>
        <taxon>Pezizales</taxon>
        <taxon>Tuberaceae</taxon>
        <taxon>Tuber</taxon>
    </lineage>
</organism>
<evidence type="ECO:0000313" key="2">
    <source>
        <dbReference type="EMBL" id="CUS14916.1"/>
    </source>
</evidence>
<dbReference type="Proteomes" id="UP001412239">
    <property type="component" value="Unassembled WGS sequence"/>
</dbReference>
<feature type="region of interest" description="Disordered" evidence="1">
    <location>
        <begin position="70"/>
        <end position="93"/>
    </location>
</feature>
<gene>
    <name evidence="2" type="ORF">GSTUAT00000986001</name>
</gene>
<accession>A0A292Q551</accession>
<reference evidence="2" key="1">
    <citation type="submission" date="2015-10" db="EMBL/GenBank/DDBJ databases">
        <authorList>
            <person name="Regsiter A."/>
            <person name="william w."/>
        </authorList>
    </citation>
    <scope>NUCLEOTIDE SEQUENCE</scope>
    <source>
        <strain evidence="2">Montdore</strain>
    </source>
</reference>
<protein>
    <submittedName>
        <fullName evidence="2">Uncharacterized protein</fullName>
    </submittedName>
</protein>
<evidence type="ECO:0000256" key="1">
    <source>
        <dbReference type="SAM" id="MobiDB-lite"/>
    </source>
</evidence>
<feature type="compositionally biased region" description="Basic and acidic residues" evidence="1">
    <location>
        <begin position="33"/>
        <end position="45"/>
    </location>
</feature>
<proteinExistence type="predicted"/>
<keyword evidence="3" id="KW-1185">Reference proteome</keyword>
<sequence>MTFGLEGGGRLEEEDKSTGAGRCFSTGSSGLYREGRSHDDTRGETSRAGMKKVGWRVERIVEEWRGQVKADGVEEGEWKGGREGRKEGQTTPRYVFSSLQGWAESAYGTGDGGDAT</sequence>
<feature type="region of interest" description="Disordered" evidence="1">
    <location>
        <begin position="1"/>
        <end position="51"/>
    </location>
</feature>
<dbReference type="EMBL" id="LN890954">
    <property type="protein sequence ID" value="CUS14916.1"/>
    <property type="molecule type" value="Genomic_DNA"/>
</dbReference>
<evidence type="ECO:0000313" key="3">
    <source>
        <dbReference type="Proteomes" id="UP001412239"/>
    </source>
</evidence>
<name>A0A292Q551_9PEZI</name>